<evidence type="ECO:0000259" key="2">
    <source>
        <dbReference type="PROSITE" id="PS51272"/>
    </source>
</evidence>
<dbReference type="InterPro" id="IPR036116">
    <property type="entry name" value="FN3_sf"/>
</dbReference>
<organism evidence="3 4">
    <name type="scientific">Paenibacillus oenotherae</name>
    <dbReference type="NCBI Taxonomy" id="1435645"/>
    <lineage>
        <taxon>Bacteria</taxon>
        <taxon>Bacillati</taxon>
        <taxon>Bacillota</taxon>
        <taxon>Bacilli</taxon>
        <taxon>Bacillales</taxon>
        <taxon>Paenibacillaceae</taxon>
        <taxon>Paenibacillus</taxon>
    </lineage>
</organism>
<dbReference type="Gene3D" id="2.60.40.10">
    <property type="entry name" value="Immunoglobulins"/>
    <property type="match status" value="2"/>
</dbReference>
<dbReference type="EMBL" id="JAHZIJ010000004">
    <property type="protein sequence ID" value="MBW7474778.1"/>
    <property type="molecule type" value="Genomic_DNA"/>
</dbReference>
<name>A0ABS7D4Q5_9BACL</name>
<reference evidence="3 4" key="1">
    <citation type="submission" date="2021-07" db="EMBL/GenBank/DDBJ databases">
        <title>Paenibacillus radiodurans sp. nov., isolated from the southeastern edge of Tengger Desert.</title>
        <authorList>
            <person name="Zhang G."/>
        </authorList>
    </citation>
    <scope>NUCLEOTIDE SEQUENCE [LARGE SCALE GENOMIC DNA]</scope>
    <source>
        <strain evidence="3 4">DT7-4</strain>
    </source>
</reference>
<evidence type="ECO:0000313" key="3">
    <source>
        <dbReference type="EMBL" id="MBW7474778.1"/>
    </source>
</evidence>
<dbReference type="InterPro" id="IPR013783">
    <property type="entry name" value="Ig-like_fold"/>
</dbReference>
<keyword evidence="4" id="KW-1185">Reference proteome</keyword>
<proteinExistence type="predicted"/>
<dbReference type="CDD" id="cd00063">
    <property type="entry name" value="FN3"/>
    <property type="match status" value="2"/>
</dbReference>
<dbReference type="Pfam" id="PF00041">
    <property type="entry name" value="fn3"/>
    <property type="match status" value="1"/>
</dbReference>
<dbReference type="InterPro" id="IPR051465">
    <property type="entry name" value="Cell_Envelope_Struct_Comp"/>
</dbReference>
<feature type="domain" description="Fibronectin type-III" evidence="1">
    <location>
        <begin position="151"/>
        <end position="240"/>
    </location>
</feature>
<feature type="domain" description="SLH" evidence="2">
    <location>
        <begin position="571"/>
        <end position="630"/>
    </location>
</feature>
<dbReference type="Pfam" id="PF00395">
    <property type="entry name" value="SLH"/>
    <property type="match status" value="3"/>
</dbReference>
<feature type="domain" description="SLH" evidence="2">
    <location>
        <begin position="631"/>
        <end position="694"/>
    </location>
</feature>
<comment type="caution">
    <text evidence="3">The sequence shown here is derived from an EMBL/GenBank/DDBJ whole genome shotgun (WGS) entry which is preliminary data.</text>
</comment>
<dbReference type="Proteomes" id="UP000812277">
    <property type="component" value="Unassembled WGS sequence"/>
</dbReference>
<evidence type="ECO:0000313" key="4">
    <source>
        <dbReference type="Proteomes" id="UP000812277"/>
    </source>
</evidence>
<feature type="domain" description="Fibronectin type-III" evidence="1">
    <location>
        <begin position="241"/>
        <end position="330"/>
    </location>
</feature>
<protein>
    <submittedName>
        <fullName evidence="3">S-layer homology domain-containing protein</fullName>
    </submittedName>
</protein>
<dbReference type="SUPFAM" id="SSF49265">
    <property type="entry name" value="Fibronectin type III"/>
    <property type="match status" value="2"/>
</dbReference>
<feature type="domain" description="SLH" evidence="2">
    <location>
        <begin position="702"/>
        <end position="761"/>
    </location>
</feature>
<sequence>MLRPKTGLAAGTYTETVTITADNGINESFDVSFTVNAAPTYSIASIGNQTVTTLMYGYLPGTQELKTITITRTGNAALDNLSAALSGTNADDFILTQPADTLLNNAVPSTTFTVKAKDGLEAGTHTATVTLSATNMTNVAFTVTQVVNPPAPASPQSLVAAGGNRQADLSWDAVTEADYYNIYMGTASEQYDSVPVGVVTDTAYRVHNLTNGTGYYFIVKAGNSGGLSAASNEASATPVSVPSAPTNVTAAGGNGSATISFAIPSDIGGSPITSYEVTASPGNITKTGSASPITITGLSNGTSYTFTVKAINGAGSSEASTASNAVVPSAPSTDYNYPTGEPNTAKGVDILVNGKLENAGAVATSVVNGQTKTSITVDEKKLQQRLASEADQALITIQANMNTDIVSVDFNGQLIRDLEQKQAIVEIKTERAAYTLPAQQIDIAAVAKKLGGAANLQDIKLHIELSAPTADMLKLVESAALSGEFTIVAPAIHFTVKATYNETTIEVSSFNAFVERTIAIPDGVDPNKITTGIVVEPDGTVRHVPTKIAVIDGKYYAKVNSLTNSTYSIVWHPVEFADVAKHWARDAVNDMGSRMVINGIDNERFNPDADITRAEFAAIIVRGLGMKLEGGGASFSDVTASAWYNDVIETAYSYGLIDGYGDGTFRPMDNITREQAMVIIAKAMTITGLKAKLPTKAADEWMGTFTDAIDASAWAKSSIADSLQAGIVSGRSSTQLAPKAYITRAEVAAIIQRLLQQSDFI</sequence>
<dbReference type="PROSITE" id="PS50853">
    <property type="entry name" value="FN3"/>
    <property type="match status" value="2"/>
</dbReference>
<dbReference type="PANTHER" id="PTHR43308:SF5">
    <property type="entry name" value="S-LAYER PROTEIN _ PEPTIDOGLYCAN ENDO-BETA-N-ACETYLGLUCOSAMINIDASE"/>
    <property type="match status" value="1"/>
</dbReference>
<dbReference type="InterPro" id="IPR001119">
    <property type="entry name" value="SLH_dom"/>
</dbReference>
<dbReference type="SMART" id="SM00060">
    <property type="entry name" value="FN3"/>
    <property type="match status" value="2"/>
</dbReference>
<evidence type="ECO:0000259" key="1">
    <source>
        <dbReference type="PROSITE" id="PS50853"/>
    </source>
</evidence>
<dbReference type="PANTHER" id="PTHR43308">
    <property type="entry name" value="OUTER MEMBRANE PROTEIN ALPHA-RELATED"/>
    <property type="match status" value="1"/>
</dbReference>
<accession>A0ABS7D4Q5</accession>
<dbReference type="PROSITE" id="PS51272">
    <property type="entry name" value="SLH"/>
    <property type="match status" value="3"/>
</dbReference>
<dbReference type="InterPro" id="IPR003961">
    <property type="entry name" value="FN3_dom"/>
</dbReference>
<gene>
    <name evidence="3" type="ORF">K0T92_08470</name>
</gene>